<reference evidence="1" key="1">
    <citation type="submission" date="2018-06" db="EMBL/GenBank/DDBJ databases">
        <authorList>
            <person name="Zhirakovskaya E."/>
        </authorList>
    </citation>
    <scope>NUCLEOTIDE SEQUENCE</scope>
</reference>
<evidence type="ECO:0000313" key="1">
    <source>
        <dbReference type="EMBL" id="VAW91177.1"/>
    </source>
</evidence>
<organism evidence="1">
    <name type="scientific">hydrothermal vent metagenome</name>
    <dbReference type="NCBI Taxonomy" id="652676"/>
    <lineage>
        <taxon>unclassified sequences</taxon>
        <taxon>metagenomes</taxon>
        <taxon>ecological metagenomes</taxon>
    </lineage>
</organism>
<gene>
    <name evidence="1" type="ORF">MNBD_GAMMA23-185</name>
</gene>
<protein>
    <submittedName>
        <fullName evidence="1">Uncharacterized protein</fullName>
    </submittedName>
</protein>
<name>A0A3B0ZUZ9_9ZZZZ</name>
<dbReference type="AlphaFoldDB" id="A0A3B0ZUZ9"/>
<accession>A0A3B0ZUZ9</accession>
<sequence length="69" mass="8134">MSDKTKIIAEMLEMQKKFIAFEQENGIDMKDYYAGKEGHALYKYVEKYDELSNKLNAMAHEEKGSTRFF</sequence>
<proteinExistence type="predicted"/>
<dbReference type="EMBL" id="UOFT01000004">
    <property type="protein sequence ID" value="VAW91177.1"/>
    <property type="molecule type" value="Genomic_DNA"/>
</dbReference>